<keyword evidence="2 5" id="KW-0812">Transmembrane</keyword>
<evidence type="ECO:0000313" key="6">
    <source>
        <dbReference type="EMBL" id="KAE8297650.1"/>
    </source>
</evidence>
<name>A0A6G0J1S6_LARCR</name>
<keyword evidence="3 5" id="KW-1133">Transmembrane helix</keyword>
<dbReference type="AlphaFoldDB" id="A0A6G0J1S6"/>
<evidence type="ECO:0000313" key="7">
    <source>
        <dbReference type="Proteomes" id="UP000424527"/>
    </source>
</evidence>
<feature type="transmembrane region" description="Helical" evidence="5">
    <location>
        <begin position="109"/>
        <end position="127"/>
    </location>
</feature>
<evidence type="ECO:0000256" key="2">
    <source>
        <dbReference type="ARBA" id="ARBA00022692"/>
    </source>
</evidence>
<dbReference type="GO" id="GO:0016020">
    <property type="term" value="C:membrane"/>
    <property type="evidence" value="ECO:0007669"/>
    <property type="project" value="UniProtKB-SubCell"/>
</dbReference>
<evidence type="ECO:0000256" key="1">
    <source>
        <dbReference type="ARBA" id="ARBA00004167"/>
    </source>
</evidence>
<accession>A0A6G0J1S6</accession>
<comment type="subcellular location">
    <subcellularLocation>
        <location evidence="1">Membrane</location>
        <topology evidence="1">Single-pass membrane protein</topology>
    </subcellularLocation>
</comment>
<dbReference type="Pfam" id="PF11057">
    <property type="entry name" value="Cortexin"/>
    <property type="match status" value="1"/>
</dbReference>
<keyword evidence="7" id="KW-1185">Reference proteome</keyword>
<organism evidence="6 7">
    <name type="scientific">Larimichthys crocea</name>
    <name type="common">Large yellow croaker</name>
    <name type="synonym">Pseudosciaena crocea</name>
    <dbReference type="NCBI Taxonomy" id="215358"/>
    <lineage>
        <taxon>Eukaryota</taxon>
        <taxon>Metazoa</taxon>
        <taxon>Chordata</taxon>
        <taxon>Craniata</taxon>
        <taxon>Vertebrata</taxon>
        <taxon>Euteleostomi</taxon>
        <taxon>Actinopterygii</taxon>
        <taxon>Neopterygii</taxon>
        <taxon>Teleostei</taxon>
        <taxon>Neoteleostei</taxon>
        <taxon>Acanthomorphata</taxon>
        <taxon>Eupercaria</taxon>
        <taxon>Sciaenidae</taxon>
        <taxon>Larimichthys</taxon>
    </lineage>
</organism>
<gene>
    <name evidence="6" type="ORF">D5F01_LYC04283</name>
</gene>
<proteinExistence type="predicted"/>
<dbReference type="EMBL" id="REGW02000004">
    <property type="protein sequence ID" value="KAE8297650.1"/>
    <property type="molecule type" value="Genomic_DNA"/>
</dbReference>
<evidence type="ECO:0000256" key="3">
    <source>
        <dbReference type="ARBA" id="ARBA00022989"/>
    </source>
</evidence>
<dbReference type="PANTHER" id="PTHR16736">
    <property type="entry name" value="CORTEXIN-1-RELATED"/>
    <property type="match status" value="1"/>
</dbReference>
<comment type="caution">
    <text evidence="6">The sequence shown here is derived from an EMBL/GenBank/DDBJ whole genome shotgun (WGS) entry which is preliminary data.</text>
</comment>
<keyword evidence="4 5" id="KW-0472">Membrane</keyword>
<reference evidence="6 7" key="1">
    <citation type="submission" date="2019-07" db="EMBL/GenBank/DDBJ databases">
        <title>Chromosome genome assembly for large yellow croaker.</title>
        <authorList>
            <person name="Xiao S."/>
        </authorList>
    </citation>
    <scope>NUCLEOTIDE SEQUENCE [LARGE SCALE GENOMIC DNA]</scope>
    <source>
        <strain evidence="6">JMULYC20181020</strain>
        <tissue evidence="6">Muscle</tissue>
    </source>
</reference>
<dbReference type="Proteomes" id="UP000424527">
    <property type="component" value="Unassembled WGS sequence"/>
</dbReference>
<protein>
    <recommendedName>
        <fullName evidence="8">Cortexin-2</fullName>
    </recommendedName>
</protein>
<evidence type="ECO:0000256" key="4">
    <source>
        <dbReference type="ARBA" id="ARBA00023136"/>
    </source>
</evidence>
<evidence type="ECO:0000256" key="5">
    <source>
        <dbReference type="SAM" id="Phobius"/>
    </source>
</evidence>
<evidence type="ECO:0008006" key="8">
    <source>
        <dbReference type="Google" id="ProtNLM"/>
    </source>
</evidence>
<sequence length="152" mass="16060">MGEEVEVVQDYKYLGVLCAGDCSGAPAAGCGKKGCSTNCSVVWATTPIHYMTSCLNNRAVSVGDSCSSISGLQDGSRVCGRVRGQQQQTAAVMEVEGTAEPAFVDVDQGLTLACIAFLCLLLVAMIIRCAKVIMDPYSAIPTSTWEEQHLDD</sequence>
<dbReference type="InterPro" id="IPR020066">
    <property type="entry name" value="Cortexin"/>
</dbReference>
<dbReference type="PANTHER" id="PTHR16736:SF5">
    <property type="entry name" value="CORTEXIN DOMAIN-CONTAINING 1 PROTEIN"/>
    <property type="match status" value="1"/>
</dbReference>